<sequence length="187" mass="19685">MKALGILVLLTAGVAALAVWDPFHLLVAPWFAGIAVGVAAVFLTWWLTRVVRGKLLRGLITTFAGLALLVWGALVWATITISPGLAVLEEVPGPPDSRLRLAIVEVQTWAVDGPTYSVRLRAGEGLLTQDSPVWVGLGEGARPAEVRFADGGTVEVVSSGGCGYRSTVNAVTLAVDPVHRPLRLDGC</sequence>
<evidence type="ECO:0000313" key="3">
    <source>
        <dbReference type="Proteomes" id="UP000198967"/>
    </source>
</evidence>
<name>A0A1G7RZ68_PSEOR</name>
<keyword evidence="1" id="KW-1133">Transmembrane helix</keyword>
<dbReference type="Proteomes" id="UP000198967">
    <property type="component" value="Unassembled WGS sequence"/>
</dbReference>
<evidence type="ECO:0000256" key="1">
    <source>
        <dbReference type="SAM" id="Phobius"/>
    </source>
</evidence>
<protein>
    <submittedName>
        <fullName evidence="2">Uncharacterized protein</fullName>
    </submittedName>
</protein>
<dbReference type="EMBL" id="FNBE01000009">
    <property type="protein sequence ID" value="SDG16103.1"/>
    <property type="molecule type" value="Genomic_DNA"/>
</dbReference>
<keyword evidence="1" id="KW-0472">Membrane</keyword>
<keyword evidence="1" id="KW-0812">Transmembrane</keyword>
<dbReference type="RefSeq" id="WP_093084821.1">
    <property type="nucleotide sequence ID" value="NZ_FNBE01000009.1"/>
</dbReference>
<gene>
    <name evidence="2" type="ORF">SAMN05216377_109189</name>
</gene>
<evidence type="ECO:0000313" key="2">
    <source>
        <dbReference type="EMBL" id="SDG16103.1"/>
    </source>
</evidence>
<proteinExistence type="predicted"/>
<accession>A0A1G7RZ68</accession>
<dbReference type="AlphaFoldDB" id="A0A1G7RZ68"/>
<reference evidence="2 3" key="1">
    <citation type="submission" date="2016-10" db="EMBL/GenBank/DDBJ databases">
        <authorList>
            <person name="de Groot N.N."/>
        </authorList>
    </citation>
    <scope>NUCLEOTIDE SEQUENCE [LARGE SCALE GENOMIC DNA]</scope>
    <source>
        <strain evidence="2 3">CGMCC 4.3143</strain>
    </source>
</reference>
<dbReference type="STRING" id="366584.SAMN05216377_109189"/>
<dbReference type="OrthoDB" id="3573543at2"/>
<organism evidence="2 3">
    <name type="scientific">Pseudonocardia oroxyli</name>
    <dbReference type="NCBI Taxonomy" id="366584"/>
    <lineage>
        <taxon>Bacteria</taxon>
        <taxon>Bacillati</taxon>
        <taxon>Actinomycetota</taxon>
        <taxon>Actinomycetes</taxon>
        <taxon>Pseudonocardiales</taxon>
        <taxon>Pseudonocardiaceae</taxon>
        <taxon>Pseudonocardia</taxon>
    </lineage>
</organism>
<feature type="transmembrane region" description="Helical" evidence="1">
    <location>
        <begin position="28"/>
        <end position="47"/>
    </location>
</feature>
<feature type="transmembrane region" description="Helical" evidence="1">
    <location>
        <begin position="59"/>
        <end position="79"/>
    </location>
</feature>
<keyword evidence="3" id="KW-1185">Reference proteome</keyword>